<evidence type="ECO:0000313" key="7">
    <source>
        <dbReference type="EMBL" id="CAD8773291.1"/>
    </source>
</evidence>
<keyword evidence="5" id="KW-0472">Membrane</keyword>
<gene>
    <name evidence="7" type="ORF">PPAR00522_LOCUS9697</name>
</gene>
<name>A0A7S0UZ58_9CHLO</name>
<evidence type="ECO:0000256" key="1">
    <source>
        <dbReference type="ARBA" id="ARBA00004141"/>
    </source>
</evidence>
<dbReference type="AlphaFoldDB" id="A0A7S0UZ58"/>
<organism evidence="7">
    <name type="scientific">Polytomella parva</name>
    <dbReference type="NCBI Taxonomy" id="51329"/>
    <lineage>
        <taxon>Eukaryota</taxon>
        <taxon>Viridiplantae</taxon>
        <taxon>Chlorophyta</taxon>
        <taxon>core chlorophytes</taxon>
        <taxon>Chlorophyceae</taxon>
        <taxon>CS clade</taxon>
        <taxon>Chlamydomonadales</taxon>
        <taxon>Chlamydomonadaceae</taxon>
        <taxon>Polytomella</taxon>
    </lineage>
</organism>
<dbReference type="GO" id="GO:0016020">
    <property type="term" value="C:membrane"/>
    <property type="evidence" value="ECO:0007669"/>
    <property type="project" value="UniProtKB-SubCell"/>
</dbReference>
<evidence type="ECO:0000256" key="6">
    <source>
        <dbReference type="RuleBase" id="RU362006"/>
    </source>
</evidence>
<proteinExistence type="inferred from homology"/>
<comment type="subcellular location">
    <subcellularLocation>
        <location evidence="1 6">Membrane</location>
        <topology evidence="1 6">Multi-pass membrane protein</topology>
    </subcellularLocation>
</comment>
<accession>A0A7S0UZ58</accession>
<sequence>MEVTKKVGLFLLFEPKWSGILLRGACNTGSIVYPTYASFKAIQDKENKKEKEKWLTYWSVYGALLLLESLSDSILNWFPYYYHAKFALLIWLLNPETDGSRKLYNQYMKPFFKRFEPKIDIIVGHISSLMAFIYATHRPVIERAWETGKYAFQQGNLMYKWLLDIDEKPKDDEKAKNDEKPNID</sequence>
<evidence type="ECO:0000256" key="4">
    <source>
        <dbReference type="ARBA" id="ARBA00022989"/>
    </source>
</evidence>
<evidence type="ECO:0000256" key="2">
    <source>
        <dbReference type="ARBA" id="ARBA00008573"/>
    </source>
</evidence>
<dbReference type="InterPro" id="IPR004345">
    <property type="entry name" value="TB2_DP1_HVA22"/>
</dbReference>
<reference evidence="7" key="1">
    <citation type="submission" date="2021-01" db="EMBL/GenBank/DDBJ databases">
        <authorList>
            <person name="Corre E."/>
            <person name="Pelletier E."/>
            <person name="Niang G."/>
            <person name="Scheremetjew M."/>
            <person name="Finn R."/>
            <person name="Kale V."/>
            <person name="Holt S."/>
            <person name="Cochrane G."/>
            <person name="Meng A."/>
            <person name="Brown T."/>
            <person name="Cohen L."/>
        </authorList>
    </citation>
    <scope>NUCLEOTIDE SEQUENCE</scope>
    <source>
        <strain evidence="7">SAG 63-3</strain>
    </source>
</reference>
<dbReference type="PANTHER" id="PTHR12300">
    <property type="entry name" value="HVA22-LIKE PROTEINS"/>
    <property type="match status" value="1"/>
</dbReference>
<keyword evidence="3" id="KW-0812">Transmembrane</keyword>
<keyword evidence="4" id="KW-1133">Transmembrane helix</keyword>
<comment type="similarity">
    <text evidence="2 6">Belongs to the DP1 family.</text>
</comment>
<protein>
    <recommendedName>
        <fullName evidence="6">HVA22-like protein</fullName>
    </recommendedName>
</protein>
<dbReference type="PANTHER" id="PTHR12300:SF161">
    <property type="entry name" value="RECEPTOR EXPRESSION-ENHANCING PROTEIN"/>
    <property type="match status" value="1"/>
</dbReference>
<dbReference type="Pfam" id="PF03134">
    <property type="entry name" value="TB2_DP1_HVA22"/>
    <property type="match status" value="1"/>
</dbReference>
<evidence type="ECO:0000256" key="3">
    <source>
        <dbReference type="ARBA" id="ARBA00022692"/>
    </source>
</evidence>
<evidence type="ECO:0000256" key="5">
    <source>
        <dbReference type="ARBA" id="ARBA00023136"/>
    </source>
</evidence>
<dbReference type="EMBL" id="HBFM01015355">
    <property type="protein sequence ID" value="CAD8773291.1"/>
    <property type="molecule type" value="Transcribed_RNA"/>
</dbReference>